<organism evidence="1 2">
    <name type="scientific">Acacia crassicarpa</name>
    <name type="common">northern wattle</name>
    <dbReference type="NCBI Taxonomy" id="499986"/>
    <lineage>
        <taxon>Eukaryota</taxon>
        <taxon>Viridiplantae</taxon>
        <taxon>Streptophyta</taxon>
        <taxon>Embryophyta</taxon>
        <taxon>Tracheophyta</taxon>
        <taxon>Spermatophyta</taxon>
        <taxon>Magnoliopsida</taxon>
        <taxon>eudicotyledons</taxon>
        <taxon>Gunneridae</taxon>
        <taxon>Pentapetalae</taxon>
        <taxon>rosids</taxon>
        <taxon>fabids</taxon>
        <taxon>Fabales</taxon>
        <taxon>Fabaceae</taxon>
        <taxon>Caesalpinioideae</taxon>
        <taxon>mimosoid clade</taxon>
        <taxon>Acacieae</taxon>
        <taxon>Acacia</taxon>
    </lineage>
</organism>
<keyword evidence="2" id="KW-1185">Reference proteome</keyword>
<accession>A0AAE1JA15</accession>
<dbReference type="Proteomes" id="UP001293593">
    <property type="component" value="Unassembled WGS sequence"/>
</dbReference>
<dbReference type="EMBL" id="JAWXYG010000008">
    <property type="protein sequence ID" value="KAK4265231.1"/>
    <property type="molecule type" value="Genomic_DNA"/>
</dbReference>
<proteinExistence type="predicted"/>
<evidence type="ECO:0000313" key="2">
    <source>
        <dbReference type="Proteomes" id="UP001293593"/>
    </source>
</evidence>
<dbReference type="AlphaFoldDB" id="A0AAE1JA15"/>
<sequence length="118" mass="12952">MNLNPRLSHLFGNPIPLFSAFSVAPFSLHCLISGLIRLSVVVLHLCASVVVRLRRWTSLLVGLRIRAHRSLPSCILCSWVSASVPSSSSVSASAPSSSLVTASFLVDRRLFRRKRIDL</sequence>
<reference evidence="1" key="1">
    <citation type="submission" date="2023-10" db="EMBL/GenBank/DDBJ databases">
        <title>Chromosome-level genome of the transformable northern wattle, Acacia crassicarpa.</title>
        <authorList>
            <person name="Massaro I."/>
            <person name="Sinha N.R."/>
            <person name="Poethig S."/>
            <person name="Leichty A.R."/>
        </authorList>
    </citation>
    <scope>NUCLEOTIDE SEQUENCE</scope>
    <source>
        <strain evidence="1">Acra3RX</strain>
        <tissue evidence="1">Leaf</tissue>
    </source>
</reference>
<comment type="caution">
    <text evidence="1">The sequence shown here is derived from an EMBL/GenBank/DDBJ whole genome shotgun (WGS) entry which is preliminary data.</text>
</comment>
<evidence type="ECO:0000313" key="1">
    <source>
        <dbReference type="EMBL" id="KAK4265231.1"/>
    </source>
</evidence>
<name>A0AAE1JA15_9FABA</name>
<gene>
    <name evidence="1" type="ORF">QN277_026311</name>
</gene>
<protein>
    <submittedName>
        <fullName evidence="1">Uncharacterized protein</fullName>
    </submittedName>
</protein>